<dbReference type="PANTHER" id="PTHR36159">
    <property type="entry name" value="PROTEIN CBG23766"/>
    <property type="match status" value="1"/>
</dbReference>
<name>A0A9P0AEZ5_BEMTA</name>
<sequence length="399" mass="45886">METSRDIKYYQYHPQHPYIGSFRNSDEIRIPVNSQDLYTVPGESKLYVEGTVEYIPKGEGAAKDDGKTVFLSNNAIAFLFDQVRYEVNGKEIDRTKHVGLTSTARTLLTRTKDEVAGLEYAGWGGPSVNARDKTFRALVPLSMLLGFADDFKGVLIRVKQELVLIRSRTDKNAFTIKDGAEENAVHLLVTKVVWEMPQVQYNLGPEKAILDKMKRNESFQIAFRSWETHEYPQLPANDKETWKLMTTSNVEAPSYIILIFQTNRLDNEKKDASKFDHVKLRSFKVHLNNASLPYEALNEDFENDKFLFFLQYYLSFMVDYSQNEKLCEPPLSMSKFKEENPMFAMKCLYEDIIKPGPLDIQIDLEANENFPRGTSAYAILVHDVMYSYQSLSGTVKKLH</sequence>
<dbReference type="InterPro" id="IPR049512">
    <property type="entry name" value="DJR-like_dom"/>
</dbReference>
<dbReference type="PANTHER" id="PTHR36159:SF1">
    <property type="entry name" value="RETROVIRUS-RELATED POL POLYPROTEIN FROM TRANSPOSON 412-LIKE PROTEIN"/>
    <property type="match status" value="1"/>
</dbReference>
<reference evidence="2" key="1">
    <citation type="submission" date="2021-12" db="EMBL/GenBank/DDBJ databases">
        <authorList>
            <person name="King R."/>
        </authorList>
    </citation>
    <scope>NUCLEOTIDE SEQUENCE</scope>
</reference>
<dbReference type="EMBL" id="OU963865">
    <property type="protein sequence ID" value="CAH0389296.1"/>
    <property type="molecule type" value="Genomic_DNA"/>
</dbReference>
<evidence type="ECO:0000259" key="1">
    <source>
        <dbReference type="Pfam" id="PF21738"/>
    </source>
</evidence>
<evidence type="ECO:0000313" key="3">
    <source>
        <dbReference type="Proteomes" id="UP001152759"/>
    </source>
</evidence>
<accession>A0A9P0AEZ5</accession>
<evidence type="ECO:0000313" key="2">
    <source>
        <dbReference type="EMBL" id="CAH0389296.1"/>
    </source>
</evidence>
<keyword evidence="3" id="KW-1185">Reference proteome</keyword>
<dbReference type="Pfam" id="PF21738">
    <property type="entry name" value="DJR-like_dom"/>
    <property type="match status" value="1"/>
</dbReference>
<proteinExistence type="predicted"/>
<organism evidence="2 3">
    <name type="scientific">Bemisia tabaci</name>
    <name type="common">Sweetpotato whitefly</name>
    <name type="synonym">Aleurodes tabaci</name>
    <dbReference type="NCBI Taxonomy" id="7038"/>
    <lineage>
        <taxon>Eukaryota</taxon>
        <taxon>Metazoa</taxon>
        <taxon>Ecdysozoa</taxon>
        <taxon>Arthropoda</taxon>
        <taxon>Hexapoda</taxon>
        <taxon>Insecta</taxon>
        <taxon>Pterygota</taxon>
        <taxon>Neoptera</taxon>
        <taxon>Paraneoptera</taxon>
        <taxon>Hemiptera</taxon>
        <taxon>Sternorrhyncha</taxon>
        <taxon>Aleyrodoidea</taxon>
        <taxon>Aleyrodidae</taxon>
        <taxon>Aleyrodinae</taxon>
        <taxon>Bemisia</taxon>
    </lineage>
</organism>
<dbReference type="AlphaFoldDB" id="A0A9P0AEZ5"/>
<gene>
    <name evidence="2" type="ORF">BEMITA_LOCUS8140</name>
</gene>
<dbReference type="Proteomes" id="UP001152759">
    <property type="component" value="Chromosome 4"/>
</dbReference>
<protein>
    <recommendedName>
        <fullName evidence="1">Double jelly roll-like domain-containing protein</fullName>
    </recommendedName>
</protein>
<feature type="domain" description="Double jelly roll-like" evidence="1">
    <location>
        <begin position="70"/>
        <end position="384"/>
    </location>
</feature>